<organism evidence="1">
    <name type="scientific">marine sediment metagenome</name>
    <dbReference type="NCBI Taxonomy" id="412755"/>
    <lineage>
        <taxon>unclassified sequences</taxon>
        <taxon>metagenomes</taxon>
        <taxon>ecological metagenomes</taxon>
    </lineage>
</organism>
<reference evidence="1" key="1">
    <citation type="journal article" date="2014" name="Front. Microbiol.">
        <title>High frequency of phylogenetically diverse reductive dehalogenase-homologous genes in deep subseafloor sedimentary metagenomes.</title>
        <authorList>
            <person name="Kawai M."/>
            <person name="Futagami T."/>
            <person name="Toyoda A."/>
            <person name="Takaki Y."/>
            <person name="Nishi S."/>
            <person name="Hori S."/>
            <person name="Arai W."/>
            <person name="Tsubouchi T."/>
            <person name="Morono Y."/>
            <person name="Uchiyama I."/>
            <person name="Ito T."/>
            <person name="Fujiyama A."/>
            <person name="Inagaki F."/>
            <person name="Takami H."/>
        </authorList>
    </citation>
    <scope>NUCLEOTIDE SEQUENCE</scope>
    <source>
        <strain evidence="1">Expedition CK06-06</strain>
    </source>
</reference>
<proteinExistence type="predicted"/>
<comment type="caution">
    <text evidence="1">The sequence shown here is derived from an EMBL/GenBank/DDBJ whole genome shotgun (WGS) entry which is preliminary data.</text>
</comment>
<evidence type="ECO:0000313" key="1">
    <source>
        <dbReference type="EMBL" id="GAI13504.1"/>
    </source>
</evidence>
<protein>
    <submittedName>
        <fullName evidence="1">Uncharacterized protein</fullName>
    </submittedName>
</protein>
<dbReference type="AlphaFoldDB" id="X1N4I0"/>
<sequence>MEVKNGRIELTEVEDIPAFASLFGLALLAQQISKD</sequence>
<name>X1N4I0_9ZZZZ</name>
<dbReference type="EMBL" id="BARV01009199">
    <property type="protein sequence ID" value="GAI13504.1"/>
    <property type="molecule type" value="Genomic_DNA"/>
</dbReference>
<accession>X1N4I0</accession>
<feature type="non-terminal residue" evidence="1">
    <location>
        <position position="35"/>
    </location>
</feature>
<gene>
    <name evidence="1" type="ORF">S06H3_18226</name>
</gene>